<reference evidence="1 2" key="1">
    <citation type="submission" date="2018-07" db="EMBL/GenBank/DDBJ databases">
        <title>Arthrobacter sp. nov., isolated from raw cow's milk with high bacterial count.</title>
        <authorList>
            <person name="Hahne J."/>
            <person name="Isele D."/>
            <person name="Lipski A."/>
        </authorList>
    </citation>
    <scope>NUCLEOTIDE SEQUENCE [LARGE SCALE GENOMIC DNA]</scope>
    <source>
        <strain evidence="1 2">JZ R-35</strain>
    </source>
</reference>
<sequence length="318" mass="34372">MTRHTSIADTLLARAQEAPPVVAKELEAAAKKLESYSHAPGDRKAAARITPVLTPTVVDALGEAFIALRRAELEGTDPIWDNEFKQADYAFAALLLASEDPALAAAAAPHLDALVELVPRLHSDHIEHLNYLASADTEQDGRIKAAAAAVIEAQPATLAEQWAEALGLALPREYWTLTLILKLVEPDKEDFTTPRIDAALLADIKNYPGDSTDWNIRIGLVSRNTLGGSRAPASDRGIPLGSYHREDRKGEAIVEGALEPAQTPFDFPRILADLRAAHPELNYDLGKLSVSGGPGRLGSAARKKRLREWLAGDWTPEA</sequence>
<evidence type="ECO:0000313" key="1">
    <source>
        <dbReference type="EMBL" id="RII41368.1"/>
    </source>
</evidence>
<protein>
    <submittedName>
        <fullName evidence="1">Uncharacterized protein</fullName>
    </submittedName>
</protein>
<dbReference type="Proteomes" id="UP000265419">
    <property type="component" value="Unassembled WGS sequence"/>
</dbReference>
<comment type="caution">
    <text evidence="1">The sequence shown here is derived from an EMBL/GenBank/DDBJ whole genome shotgun (WGS) entry which is preliminary data.</text>
</comment>
<accession>A0A399J7B0</accession>
<gene>
    <name evidence="1" type="ORF">DWB68_13145</name>
</gene>
<name>A0A399J7B0_9MICC</name>
<evidence type="ECO:0000313" key="2">
    <source>
        <dbReference type="Proteomes" id="UP000265419"/>
    </source>
</evidence>
<dbReference type="RefSeq" id="WP_119425576.1">
    <property type="nucleotide sequence ID" value="NZ_QQXK01000029.1"/>
</dbReference>
<organism evidence="1 2">
    <name type="scientific">Galactobacter valiniphilus</name>
    <dbReference type="NCBI Taxonomy" id="2676122"/>
    <lineage>
        <taxon>Bacteria</taxon>
        <taxon>Bacillati</taxon>
        <taxon>Actinomycetota</taxon>
        <taxon>Actinomycetes</taxon>
        <taxon>Micrococcales</taxon>
        <taxon>Micrococcaceae</taxon>
        <taxon>Galactobacter</taxon>
    </lineage>
</organism>
<dbReference type="AlphaFoldDB" id="A0A399J7B0"/>
<keyword evidence="2" id="KW-1185">Reference proteome</keyword>
<dbReference type="EMBL" id="QQXK01000029">
    <property type="protein sequence ID" value="RII41368.1"/>
    <property type="molecule type" value="Genomic_DNA"/>
</dbReference>
<proteinExistence type="predicted"/>